<dbReference type="Proteomes" id="UP000215914">
    <property type="component" value="Unassembled WGS sequence"/>
</dbReference>
<keyword evidence="1" id="KW-0808">Transferase</keyword>
<dbReference type="Gene3D" id="3.30.200.20">
    <property type="entry name" value="Phosphorylase Kinase, domain 1"/>
    <property type="match status" value="1"/>
</dbReference>
<keyword evidence="1" id="KW-0418">Kinase</keyword>
<gene>
    <name evidence="1" type="ORF">HanXRQr2_Chr04g0170901</name>
</gene>
<dbReference type="AlphaFoldDB" id="A0A9K3J818"/>
<dbReference type="EMBL" id="MNCJ02000319">
    <property type="protein sequence ID" value="KAF5810553.1"/>
    <property type="molecule type" value="Genomic_DNA"/>
</dbReference>
<evidence type="ECO:0000313" key="2">
    <source>
        <dbReference type="Proteomes" id="UP000215914"/>
    </source>
</evidence>
<dbReference type="SUPFAM" id="SSF56112">
    <property type="entry name" value="Protein kinase-like (PK-like)"/>
    <property type="match status" value="1"/>
</dbReference>
<comment type="caution">
    <text evidence="1">The sequence shown here is derived from an EMBL/GenBank/DDBJ whole genome shotgun (WGS) entry which is preliminary data.</text>
</comment>
<keyword evidence="1" id="KW-0723">Serine/threonine-protein kinase</keyword>
<dbReference type="Gramene" id="mRNA:HanXRQr2_Chr04g0170901">
    <property type="protein sequence ID" value="mRNA:HanXRQr2_Chr04g0170901"/>
    <property type="gene ID" value="HanXRQr2_Chr04g0170901"/>
</dbReference>
<accession>A0A9K3J818</accession>
<dbReference type="EC" id="2.7.11.1" evidence="1"/>
<protein>
    <submittedName>
        <fullName evidence="1">Non-specific serine/threonine protein kinase</fullName>
        <ecNumber evidence="1">2.7.11.1</ecNumber>
    </submittedName>
</protein>
<reference evidence="1" key="2">
    <citation type="submission" date="2020-06" db="EMBL/GenBank/DDBJ databases">
        <title>Helianthus annuus Genome sequencing and assembly Release 2.</title>
        <authorList>
            <person name="Gouzy J."/>
            <person name="Langlade N."/>
            <person name="Munos S."/>
        </authorList>
    </citation>
    <scope>NUCLEOTIDE SEQUENCE</scope>
    <source>
        <tissue evidence="1">Leaves</tissue>
    </source>
</reference>
<evidence type="ECO:0000313" key="1">
    <source>
        <dbReference type="EMBL" id="KAF5810553.1"/>
    </source>
</evidence>
<dbReference type="InterPro" id="IPR011009">
    <property type="entry name" value="Kinase-like_dom_sf"/>
</dbReference>
<proteinExistence type="predicted"/>
<dbReference type="GO" id="GO:0004674">
    <property type="term" value="F:protein serine/threonine kinase activity"/>
    <property type="evidence" value="ECO:0007669"/>
    <property type="project" value="UniProtKB-KW"/>
</dbReference>
<keyword evidence="2" id="KW-1185">Reference proteome</keyword>
<reference evidence="1" key="1">
    <citation type="journal article" date="2017" name="Nature">
        <title>The sunflower genome provides insights into oil metabolism, flowering and Asterid evolution.</title>
        <authorList>
            <person name="Badouin H."/>
            <person name="Gouzy J."/>
            <person name="Grassa C.J."/>
            <person name="Murat F."/>
            <person name="Staton S.E."/>
            <person name="Cottret L."/>
            <person name="Lelandais-Briere C."/>
            <person name="Owens G.L."/>
            <person name="Carrere S."/>
            <person name="Mayjonade B."/>
            <person name="Legrand L."/>
            <person name="Gill N."/>
            <person name="Kane N.C."/>
            <person name="Bowers J.E."/>
            <person name="Hubner S."/>
            <person name="Bellec A."/>
            <person name="Berard A."/>
            <person name="Berges H."/>
            <person name="Blanchet N."/>
            <person name="Boniface M.C."/>
            <person name="Brunel D."/>
            <person name="Catrice O."/>
            <person name="Chaidir N."/>
            <person name="Claudel C."/>
            <person name="Donnadieu C."/>
            <person name="Faraut T."/>
            <person name="Fievet G."/>
            <person name="Helmstetter N."/>
            <person name="King M."/>
            <person name="Knapp S.J."/>
            <person name="Lai Z."/>
            <person name="Le Paslier M.C."/>
            <person name="Lippi Y."/>
            <person name="Lorenzon L."/>
            <person name="Mandel J.R."/>
            <person name="Marage G."/>
            <person name="Marchand G."/>
            <person name="Marquand E."/>
            <person name="Bret-Mestries E."/>
            <person name="Morien E."/>
            <person name="Nambeesan S."/>
            <person name="Nguyen T."/>
            <person name="Pegot-Espagnet P."/>
            <person name="Pouilly N."/>
            <person name="Raftis F."/>
            <person name="Sallet E."/>
            <person name="Schiex T."/>
            <person name="Thomas J."/>
            <person name="Vandecasteele C."/>
            <person name="Vares D."/>
            <person name="Vear F."/>
            <person name="Vautrin S."/>
            <person name="Crespi M."/>
            <person name="Mangin B."/>
            <person name="Burke J.M."/>
            <person name="Salse J."/>
            <person name="Munos S."/>
            <person name="Vincourt P."/>
            <person name="Rieseberg L.H."/>
            <person name="Langlade N.B."/>
        </authorList>
    </citation>
    <scope>NUCLEOTIDE SEQUENCE</scope>
    <source>
        <tissue evidence="1">Leaves</tissue>
    </source>
</reference>
<sequence>MMILPVAVEDVKREVKILRALCGNENVVQFYNAFEDDSYVYVELCEGSELRIGFCRRKTVVTPRKMPQ</sequence>
<name>A0A9K3J818_HELAN</name>
<organism evidence="1 2">
    <name type="scientific">Helianthus annuus</name>
    <name type="common">Common sunflower</name>
    <dbReference type="NCBI Taxonomy" id="4232"/>
    <lineage>
        <taxon>Eukaryota</taxon>
        <taxon>Viridiplantae</taxon>
        <taxon>Streptophyta</taxon>
        <taxon>Embryophyta</taxon>
        <taxon>Tracheophyta</taxon>
        <taxon>Spermatophyta</taxon>
        <taxon>Magnoliopsida</taxon>
        <taxon>eudicotyledons</taxon>
        <taxon>Gunneridae</taxon>
        <taxon>Pentapetalae</taxon>
        <taxon>asterids</taxon>
        <taxon>campanulids</taxon>
        <taxon>Asterales</taxon>
        <taxon>Asteraceae</taxon>
        <taxon>Asteroideae</taxon>
        <taxon>Heliantheae alliance</taxon>
        <taxon>Heliantheae</taxon>
        <taxon>Helianthus</taxon>
    </lineage>
</organism>